<evidence type="ECO:0000313" key="1">
    <source>
        <dbReference type="EMBL" id="CAA2099716.1"/>
    </source>
</evidence>
<dbReference type="EMBL" id="LR743504">
    <property type="protein sequence ID" value="CAA2099716.1"/>
    <property type="molecule type" value="Genomic_DNA"/>
</dbReference>
<name>A0A679IYR7_9HYPH</name>
<organism evidence="1">
    <name type="scientific">Methylobacterium bullatum</name>
    <dbReference type="NCBI Taxonomy" id="570505"/>
    <lineage>
        <taxon>Bacteria</taxon>
        <taxon>Pseudomonadati</taxon>
        <taxon>Pseudomonadota</taxon>
        <taxon>Alphaproteobacteria</taxon>
        <taxon>Hyphomicrobiales</taxon>
        <taxon>Methylobacteriaceae</taxon>
        <taxon>Methylobacterium</taxon>
    </lineage>
</organism>
<dbReference type="AlphaFoldDB" id="A0A679IYR7"/>
<protein>
    <submittedName>
        <fullName evidence="1">Uncharacterized protein</fullName>
    </submittedName>
</protein>
<reference evidence="1" key="1">
    <citation type="submission" date="2019-12" db="EMBL/GenBank/DDBJ databases">
        <authorList>
            <person name="Cremers G."/>
        </authorList>
    </citation>
    <scope>NUCLEOTIDE SEQUENCE</scope>
    <source>
        <strain evidence="1">Mbul1</strain>
    </source>
</reference>
<sequence length="45" mass="4584">MRSATGRVKMNFLLSFGPVGGTRATAAGAFVPTFGTGSEAAWIGH</sequence>
<proteinExistence type="predicted"/>
<accession>A0A679IYR7</accession>
<gene>
    <name evidence="1" type="ORF">MBUL_00293</name>
</gene>